<dbReference type="OrthoDB" id="6888108at2"/>
<feature type="compositionally biased region" description="Basic and acidic residues" evidence="1">
    <location>
        <begin position="37"/>
        <end position="46"/>
    </location>
</feature>
<dbReference type="EMBL" id="LOHF01000022">
    <property type="protein sequence ID" value="OUM71858.1"/>
    <property type="molecule type" value="Genomic_DNA"/>
</dbReference>
<feature type="region of interest" description="Disordered" evidence="1">
    <location>
        <begin position="24"/>
        <end position="52"/>
    </location>
</feature>
<dbReference type="RefSeq" id="WP_087272455.1">
    <property type="nucleotide sequence ID" value="NZ_JBJGBV010000004.1"/>
</dbReference>
<keyword evidence="2" id="KW-0732">Signal</keyword>
<name>A0A1Y3NW94_9PSED</name>
<evidence type="ECO:0008006" key="5">
    <source>
        <dbReference type="Google" id="ProtNLM"/>
    </source>
</evidence>
<proteinExistence type="predicted"/>
<evidence type="ECO:0000256" key="1">
    <source>
        <dbReference type="SAM" id="MobiDB-lite"/>
    </source>
</evidence>
<accession>A0A1Y3NW94</accession>
<comment type="caution">
    <text evidence="3">The sequence shown here is derived from an EMBL/GenBank/DDBJ whole genome shotgun (WGS) entry which is preliminary data.</text>
</comment>
<evidence type="ECO:0000313" key="4">
    <source>
        <dbReference type="Proteomes" id="UP000195440"/>
    </source>
</evidence>
<organism evidence="3 4">
    <name type="scientific">Pseudomonas caspiana</name>
    <dbReference type="NCBI Taxonomy" id="1451454"/>
    <lineage>
        <taxon>Bacteria</taxon>
        <taxon>Pseudomonadati</taxon>
        <taxon>Pseudomonadota</taxon>
        <taxon>Gammaproteobacteria</taxon>
        <taxon>Pseudomonadales</taxon>
        <taxon>Pseudomonadaceae</taxon>
        <taxon>Pseudomonas</taxon>
    </lineage>
</organism>
<keyword evidence="4" id="KW-1185">Reference proteome</keyword>
<feature type="signal peptide" evidence="2">
    <location>
        <begin position="1"/>
        <end position="22"/>
    </location>
</feature>
<evidence type="ECO:0000256" key="2">
    <source>
        <dbReference type="SAM" id="SignalP"/>
    </source>
</evidence>
<evidence type="ECO:0000313" key="3">
    <source>
        <dbReference type="EMBL" id="OUM71858.1"/>
    </source>
</evidence>
<gene>
    <name evidence="3" type="ORF">AUC60_21265</name>
</gene>
<protein>
    <recommendedName>
        <fullName evidence="5">TonB-dependent receptor</fullName>
    </recommendedName>
</protein>
<feature type="chain" id="PRO_5012847758" description="TonB-dependent receptor" evidence="2">
    <location>
        <begin position="23"/>
        <end position="127"/>
    </location>
</feature>
<dbReference type="AlphaFoldDB" id="A0A1Y3NW94"/>
<reference evidence="3 4" key="1">
    <citation type="journal article" date="2017" name="Syst. Appl. Microbiol.">
        <title>Pseudomonas caspiana sp. nov., a citrus pathogen in the Pseudomonas syringae phylogenetic group.</title>
        <authorList>
            <person name="Busquets A."/>
            <person name="Gomila M."/>
            <person name="Beiki F."/>
            <person name="Mulet M."/>
            <person name="Rahimian H."/>
            <person name="Garcia-Valdes E."/>
            <person name="Lalucat J."/>
        </authorList>
    </citation>
    <scope>NUCLEOTIDE SEQUENCE [LARGE SCALE GENOMIC DNA]</scope>
    <source>
        <strain evidence="3 4">FBF102</strain>
    </source>
</reference>
<sequence length="127" mass="13611">MTTLNKFFLALAFLGGSAAAQAADSGNEVSRAPLNKSGERVDRFGESGRSQGISVWSQGLSEQGDDQPHADRLYYSAAYDRLSGTYNGVPVAQKTLSGHYDLRQAHALGFSAEEGDSQSWKPGQQVL</sequence>
<dbReference type="Proteomes" id="UP000195440">
    <property type="component" value="Unassembled WGS sequence"/>
</dbReference>